<keyword evidence="1" id="KW-0863">Zinc-finger</keyword>
<dbReference type="SUPFAM" id="SSF101898">
    <property type="entry name" value="NHL repeat"/>
    <property type="match status" value="1"/>
</dbReference>
<dbReference type="PROSITE" id="PS50119">
    <property type="entry name" value="ZF_BBOX"/>
    <property type="match status" value="1"/>
</dbReference>
<keyword evidence="2" id="KW-0175">Coiled coil</keyword>
<dbReference type="GO" id="GO:0008270">
    <property type="term" value="F:zinc ion binding"/>
    <property type="evidence" value="ECO:0007669"/>
    <property type="project" value="UniProtKB-KW"/>
</dbReference>
<feature type="coiled-coil region" evidence="2">
    <location>
        <begin position="119"/>
        <end position="173"/>
    </location>
</feature>
<dbReference type="InterPro" id="IPR011042">
    <property type="entry name" value="6-blade_b-propeller_TolB-like"/>
</dbReference>
<keyword evidence="1" id="KW-0862">Zinc</keyword>
<evidence type="ECO:0000256" key="1">
    <source>
        <dbReference type="PROSITE-ProRule" id="PRU00024"/>
    </source>
</evidence>
<dbReference type="PANTHER" id="PTHR25462:SF296">
    <property type="entry name" value="MEIOTIC P26, ISOFORM F"/>
    <property type="match status" value="1"/>
</dbReference>
<protein>
    <recommendedName>
        <fullName evidence="3">B box-type domain-containing protein</fullName>
    </recommendedName>
</protein>
<evidence type="ECO:0000256" key="2">
    <source>
        <dbReference type="SAM" id="Coils"/>
    </source>
</evidence>
<reference evidence="4 5" key="1">
    <citation type="submission" date="2020-06" db="EMBL/GenBank/DDBJ databases">
        <authorList>
            <person name="Li R."/>
            <person name="Bekaert M."/>
        </authorList>
    </citation>
    <scope>NUCLEOTIDE SEQUENCE [LARGE SCALE GENOMIC DNA]</scope>
    <source>
        <strain evidence="5">wild</strain>
    </source>
</reference>
<dbReference type="Proteomes" id="UP000507470">
    <property type="component" value="Unassembled WGS sequence"/>
</dbReference>
<evidence type="ECO:0000259" key="3">
    <source>
        <dbReference type="PROSITE" id="PS50119"/>
    </source>
</evidence>
<dbReference type="OrthoDB" id="6108862at2759"/>
<dbReference type="PANTHER" id="PTHR25462">
    <property type="entry name" value="BONUS, ISOFORM C-RELATED"/>
    <property type="match status" value="1"/>
</dbReference>
<organism evidence="4 5">
    <name type="scientific">Mytilus coruscus</name>
    <name type="common">Sea mussel</name>
    <dbReference type="NCBI Taxonomy" id="42192"/>
    <lineage>
        <taxon>Eukaryota</taxon>
        <taxon>Metazoa</taxon>
        <taxon>Spiralia</taxon>
        <taxon>Lophotrochozoa</taxon>
        <taxon>Mollusca</taxon>
        <taxon>Bivalvia</taxon>
        <taxon>Autobranchia</taxon>
        <taxon>Pteriomorphia</taxon>
        <taxon>Mytilida</taxon>
        <taxon>Mytiloidea</taxon>
        <taxon>Mytilidae</taxon>
        <taxon>Mytilinae</taxon>
        <taxon>Mytilus</taxon>
    </lineage>
</organism>
<accession>A0A6J8CGA9</accession>
<gene>
    <name evidence="4" type="ORF">MCOR_30184</name>
</gene>
<dbReference type="AlphaFoldDB" id="A0A6J8CGA9"/>
<keyword evidence="1" id="KW-0479">Metal-binding</keyword>
<dbReference type="EMBL" id="CACVKT020005542">
    <property type="protein sequence ID" value="CAC5395518.1"/>
    <property type="molecule type" value="Genomic_DNA"/>
</dbReference>
<sequence length="509" mass="58226">MSTSTQSCGVCELRHITKPSIIWCTECDEGLCIECQEHHSLSKSSRNHNTIPITNYQKLPPDVLKISKYCEQHNEQFQIYCKNHETPCCSNCVVESHSDCREFTKLSEAILNVKTSNAFLEIEHTLAEMSDNITKLRENRLENLKKISENNHLDKLQEEIRKELYEVEEKENKEISQFIELLRDKEMEITECQTNMSSIKQYASDMQAFISMRKLESEVSLKDEFLQFLIKKATLKQHSLVYHLDSTLQDFLSNTHTFGQVAIEAEPLNFVLTRTMGKQAQIMVPEIKTSSIEDNSMKLLKTIHGTGDLWLLYATRCNEYEAIAVSGGYYGEHNIKFVNIRDKQVRKTIPLESVAYGIAKQDDEFIFWGNERGIQIISVQDDTVHRIVADNLSSGFCYVATFEDNIYLTNRNSNTVKCYNSKGKTQWTFKNESVLTNPVGISVDNSGNAFIIGNKSNNVIAISPGGKQYRQLLSSKDGLFNPFTLHYDQSTNQLLVANLQTKAFIYTLM</sequence>
<dbReference type="InterPro" id="IPR000315">
    <property type="entry name" value="Znf_B-box"/>
</dbReference>
<evidence type="ECO:0000313" key="5">
    <source>
        <dbReference type="Proteomes" id="UP000507470"/>
    </source>
</evidence>
<feature type="domain" description="B box-type" evidence="3">
    <location>
        <begin position="6"/>
        <end position="53"/>
    </location>
</feature>
<dbReference type="InterPro" id="IPR047153">
    <property type="entry name" value="TRIM45/56/19-like"/>
</dbReference>
<dbReference type="CDD" id="cd19757">
    <property type="entry name" value="Bbox1"/>
    <property type="match status" value="1"/>
</dbReference>
<dbReference type="Gene3D" id="2.120.10.30">
    <property type="entry name" value="TolB, C-terminal domain"/>
    <property type="match status" value="1"/>
</dbReference>
<proteinExistence type="predicted"/>
<keyword evidence="5" id="KW-1185">Reference proteome</keyword>
<dbReference type="CDD" id="cd19776">
    <property type="entry name" value="Bbox2_TRIM25_C-IV"/>
    <property type="match status" value="1"/>
</dbReference>
<dbReference type="Gene3D" id="3.30.160.60">
    <property type="entry name" value="Classic Zinc Finger"/>
    <property type="match status" value="1"/>
</dbReference>
<dbReference type="SUPFAM" id="SSF57845">
    <property type="entry name" value="B-box zinc-binding domain"/>
    <property type="match status" value="1"/>
</dbReference>
<evidence type="ECO:0000313" key="4">
    <source>
        <dbReference type="EMBL" id="CAC5395518.1"/>
    </source>
</evidence>
<name>A0A6J8CGA9_MYTCO</name>